<evidence type="ECO:0000256" key="2">
    <source>
        <dbReference type="SAM" id="SignalP"/>
    </source>
</evidence>
<dbReference type="OrthoDB" id="1117425at2"/>
<keyword evidence="4" id="KW-1185">Reference proteome</keyword>
<evidence type="ECO:0000313" key="3">
    <source>
        <dbReference type="EMBL" id="QCD34666.1"/>
    </source>
</evidence>
<evidence type="ECO:0000256" key="1">
    <source>
        <dbReference type="ARBA" id="ARBA00009820"/>
    </source>
</evidence>
<evidence type="ECO:0008006" key="5">
    <source>
        <dbReference type="Google" id="ProtNLM"/>
    </source>
</evidence>
<accession>A0A4P7VEV6</accession>
<dbReference type="Gene3D" id="2.120.10.30">
    <property type="entry name" value="TolB, C-terminal domain"/>
    <property type="match status" value="2"/>
</dbReference>
<dbReference type="PANTHER" id="PTHR36842">
    <property type="entry name" value="PROTEIN TOLB HOMOLOG"/>
    <property type="match status" value="1"/>
</dbReference>
<sequence length="500" mass="56312">MDYILKCLSAFLCAICFAGCTASVPVDNVTDAGTAPEITPDYTGIVIPPNIAPMNFEIVNPGKEYVTRITGADGGELTAAGRVVKWNIDDWHKLLEANRGKTLDYEVFVKDDSGKWKRYTFSCTVAPDDIDPYISYRLIEPSYEQYALLTINQRDLTSFDEDVVFNNTLLNDDSRGFCINCHVPRNQYRDGSSQFHVRQFHGGTVLMTDGKVRKVNLKTDSTLAAGVYPAWHPTLNLIAYSVNTTKQRFFSVGDRKVEVYDTKSDMILYDIDRDEVRNIAADTTLLETFPAWHPDGKRLYYSVAAYPEGSGPGNIIEKYDSVRYDIVYRDFDPETCFSSPDTIVNVASSGKSALLPRVSPDGRYLLYSMAPFGTFHIWHPESDLYVVDLATGENRELTEANSDDTESYHSWSSNSRWIVFSSRRDDGSYTRPYITYFSPEGKASKAFVVPQESPDYYRHLMKSYNVPEFFVAPVEVPRAELLDAILGDACPVKFVSDSAE</sequence>
<dbReference type="RefSeq" id="WP_136409636.1">
    <property type="nucleotide sequence ID" value="NZ_CP039393.1"/>
</dbReference>
<dbReference type="SUPFAM" id="SSF82171">
    <property type="entry name" value="DPP6 N-terminal domain-like"/>
    <property type="match status" value="1"/>
</dbReference>
<dbReference type="InterPro" id="IPR011042">
    <property type="entry name" value="6-blade_b-propeller_TolB-like"/>
</dbReference>
<dbReference type="KEGG" id="mgod:E7746_01645"/>
<proteinExistence type="inferred from homology"/>
<reference evidence="3 4" key="1">
    <citation type="submission" date="2019-02" db="EMBL/GenBank/DDBJ databases">
        <title>Isolation and identification of novel species under the genus Muribaculum.</title>
        <authorList>
            <person name="Miyake S."/>
            <person name="Ding Y."/>
            <person name="Low A."/>
            <person name="Soh M."/>
            <person name="Seedorf H."/>
        </authorList>
    </citation>
    <scope>NUCLEOTIDE SEQUENCE [LARGE SCALE GENOMIC DNA]</scope>
    <source>
        <strain evidence="3 4">TLL-A4</strain>
    </source>
</reference>
<dbReference type="Proteomes" id="UP000297031">
    <property type="component" value="Chromosome"/>
</dbReference>
<keyword evidence="2" id="KW-0732">Signal</keyword>
<dbReference type="PANTHER" id="PTHR36842:SF1">
    <property type="entry name" value="PROTEIN TOLB"/>
    <property type="match status" value="1"/>
</dbReference>
<feature type="chain" id="PRO_5021023020" description="Protein TolB" evidence="2">
    <location>
        <begin position="23"/>
        <end position="500"/>
    </location>
</feature>
<dbReference type="Pfam" id="PF07676">
    <property type="entry name" value="PD40"/>
    <property type="match status" value="3"/>
</dbReference>
<protein>
    <recommendedName>
        <fullName evidence="5">Protein TolB</fullName>
    </recommendedName>
</protein>
<gene>
    <name evidence="3" type="ORF">E7746_01645</name>
</gene>
<evidence type="ECO:0000313" key="4">
    <source>
        <dbReference type="Proteomes" id="UP000297031"/>
    </source>
</evidence>
<name>A0A4P7VEV6_9BACT</name>
<comment type="similarity">
    <text evidence="1">Belongs to the TolB family.</text>
</comment>
<organism evidence="3 4">
    <name type="scientific">Muribaculum gordoncarteri</name>
    <dbReference type="NCBI Taxonomy" id="2530390"/>
    <lineage>
        <taxon>Bacteria</taxon>
        <taxon>Pseudomonadati</taxon>
        <taxon>Bacteroidota</taxon>
        <taxon>Bacteroidia</taxon>
        <taxon>Bacteroidales</taxon>
        <taxon>Muribaculaceae</taxon>
        <taxon>Muribaculum</taxon>
    </lineage>
</organism>
<dbReference type="EMBL" id="CP039393">
    <property type="protein sequence ID" value="QCD34666.1"/>
    <property type="molecule type" value="Genomic_DNA"/>
</dbReference>
<dbReference type="InterPro" id="IPR011659">
    <property type="entry name" value="WD40"/>
</dbReference>
<feature type="signal peptide" evidence="2">
    <location>
        <begin position="1"/>
        <end position="22"/>
    </location>
</feature>
<dbReference type="AlphaFoldDB" id="A0A4P7VEV6"/>